<feature type="region of interest" description="Disordered" evidence="1">
    <location>
        <begin position="82"/>
        <end position="101"/>
    </location>
</feature>
<sequence length="516" mass="56156">MEVLLEMLQQQQTSLIPTQPHLHPEGGIAGIYCANLECKMRSGERSRGHQSCRALLCGNCCQNAARLVAETGENRPVCKVHSKRVHTGHRPSRSGSEVHAQTGDNLELEDINGQVDQIAQMEAALKKSIMLVIWYRNGIEPLRLPYEVPTFPLFRLSDFPDLMGDLGLSPSSYIDAYNAETGQWEQHKITTVRSIAQRTYTNNSNSVTLFPLLPLDLQETVPRLLYRLRPSLLESLTDCPSLDTELGLQPPSRHEQEKKRQLEEASAPPAKYHRIAGPSTASPVSNGSSYLITSNGKVNQALLINPAVENGGNLGSTSSSSPEGNSNTNPIVPIWHSSAPIEFPTCAQDSGINHLSSTAHTQPKPSTPSTTTKRWPTDFSVREVVAGFTAMSTLIANAPTAGSIRQKAAFESVFGCKYVKSTTGRAKLYWKRASEEVRAHFLSIPQGDAAGRWANLVHLMDGKLVIEVGGEEGDVAGRVDGPEGGNDEEEGMHEENDITGASGVVPIEPIQMQNVT</sequence>
<feature type="region of interest" description="Disordered" evidence="1">
    <location>
        <begin position="243"/>
        <end position="285"/>
    </location>
</feature>
<feature type="compositionally biased region" description="Low complexity" evidence="1">
    <location>
        <begin position="361"/>
        <end position="374"/>
    </location>
</feature>
<feature type="region of interest" description="Disordered" evidence="1">
    <location>
        <begin position="346"/>
        <end position="374"/>
    </location>
</feature>
<evidence type="ECO:0000313" key="2">
    <source>
        <dbReference type="EMBL" id="TDL18440.1"/>
    </source>
</evidence>
<organism evidence="2 3">
    <name type="scientific">Rickenella mellea</name>
    <dbReference type="NCBI Taxonomy" id="50990"/>
    <lineage>
        <taxon>Eukaryota</taxon>
        <taxon>Fungi</taxon>
        <taxon>Dikarya</taxon>
        <taxon>Basidiomycota</taxon>
        <taxon>Agaricomycotina</taxon>
        <taxon>Agaricomycetes</taxon>
        <taxon>Hymenochaetales</taxon>
        <taxon>Rickenellaceae</taxon>
        <taxon>Rickenella</taxon>
    </lineage>
</organism>
<evidence type="ECO:0000313" key="3">
    <source>
        <dbReference type="Proteomes" id="UP000294933"/>
    </source>
</evidence>
<dbReference type="EMBL" id="ML170208">
    <property type="protein sequence ID" value="TDL18440.1"/>
    <property type="molecule type" value="Genomic_DNA"/>
</dbReference>
<reference evidence="2 3" key="1">
    <citation type="submission" date="2018-06" db="EMBL/GenBank/DDBJ databases">
        <title>A transcriptomic atlas of mushroom development highlights an independent origin of complex multicellularity.</title>
        <authorList>
            <consortium name="DOE Joint Genome Institute"/>
            <person name="Krizsan K."/>
            <person name="Almasi E."/>
            <person name="Merenyi Z."/>
            <person name="Sahu N."/>
            <person name="Viragh M."/>
            <person name="Koszo T."/>
            <person name="Mondo S."/>
            <person name="Kiss B."/>
            <person name="Balint B."/>
            <person name="Kues U."/>
            <person name="Barry K."/>
            <person name="Hegedus J.C."/>
            <person name="Henrissat B."/>
            <person name="Johnson J."/>
            <person name="Lipzen A."/>
            <person name="Ohm R."/>
            <person name="Nagy I."/>
            <person name="Pangilinan J."/>
            <person name="Yan J."/>
            <person name="Xiong Y."/>
            <person name="Grigoriev I.V."/>
            <person name="Hibbett D.S."/>
            <person name="Nagy L.G."/>
        </authorList>
    </citation>
    <scope>NUCLEOTIDE SEQUENCE [LARGE SCALE GENOMIC DNA]</scope>
    <source>
        <strain evidence="2 3">SZMC22713</strain>
    </source>
</reference>
<dbReference type="Proteomes" id="UP000294933">
    <property type="component" value="Unassembled WGS sequence"/>
</dbReference>
<feature type="compositionally biased region" description="Basic and acidic residues" evidence="1">
    <location>
        <begin position="252"/>
        <end position="263"/>
    </location>
</feature>
<evidence type="ECO:0000256" key="1">
    <source>
        <dbReference type="SAM" id="MobiDB-lite"/>
    </source>
</evidence>
<feature type="compositionally biased region" description="Polar residues" evidence="1">
    <location>
        <begin position="347"/>
        <end position="360"/>
    </location>
</feature>
<proteinExistence type="predicted"/>
<dbReference type="OrthoDB" id="128308at2759"/>
<dbReference type="VEuPathDB" id="FungiDB:BD410DRAFT_900882"/>
<accession>A0A4Y7PV91</accession>
<dbReference type="AlphaFoldDB" id="A0A4Y7PV91"/>
<gene>
    <name evidence="2" type="ORF">BD410DRAFT_900882</name>
</gene>
<feature type="compositionally biased region" description="Basic residues" evidence="1">
    <location>
        <begin position="82"/>
        <end position="92"/>
    </location>
</feature>
<feature type="region of interest" description="Disordered" evidence="1">
    <location>
        <begin position="473"/>
        <end position="502"/>
    </location>
</feature>
<feature type="region of interest" description="Disordered" evidence="1">
    <location>
        <begin position="313"/>
        <end position="333"/>
    </location>
</feature>
<feature type="compositionally biased region" description="Low complexity" evidence="1">
    <location>
        <begin position="313"/>
        <end position="330"/>
    </location>
</feature>
<keyword evidence="3" id="KW-1185">Reference proteome</keyword>
<protein>
    <submittedName>
        <fullName evidence="2">Uncharacterized protein</fullName>
    </submittedName>
</protein>
<name>A0A4Y7PV91_9AGAM</name>